<organism evidence="1 2">
    <name type="scientific">Fukomys damarensis</name>
    <name type="common">Damaraland mole rat</name>
    <name type="synonym">Cryptomys damarensis</name>
    <dbReference type="NCBI Taxonomy" id="885580"/>
    <lineage>
        <taxon>Eukaryota</taxon>
        <taxon>Metazoa</taxon>
        <taxon>Chordata</taxon>
        <taxon>Craniata</taxon>
        <taxon>Vertebrata</taxon>
        <taxon>Euteleostomi</taxon>
        <taxon>Mammalia</taxon>
        <taxon>Eutheria</taxon>
        <taxon>Euarchontoglires</taxon>
        <taxon>Glires</taxon>
        <taxon>Rodentia</taxon>
        <taxon>Hystricomorpha</taxon>
        <taxon>Bathyergidae</taxon>
        <taxon>Fukomys</taxon>
    </lineage>
</organism>
<proteinExistence type="predicted"/>
<sequence length="107" mass="11700">MGDLLTPDACVPLHRCSTPLCWTFSSQGNEGHMQTPVTPLSLRLRIHSSLIGTNLKLLCIMERRVTVVERKGPETNADSNNTQTPSGACFINPLSPIAIRPCLMKKA</sequence>
<gene>
    <name evidence="1" type="ORF">H920_15438</name>
</gene>
<evidence type="ECO:0000313" key="1">
    <source>
        <dbReference type="EMBL" id="KFO23273.1"/>
    </source>
</evidence>
<protein>
    <submittedName>
        <fullName evidence="1">Uncharacterized protein</fullName>
    </submittedName>
</protein>
<reference evidence="1 2" key="1">
    <citation type="submission" date="2013-11" db="EMBL/GenBank/DDBJ databases">
        <title>The Damaraland mole rat (Fukomys damarensis) genome and evolution of African mole rats.</title>
        <authorList>
            <person name="Gladyshev V.N."/>
            <person name="Fang X."/>
        </authorList>
    </citation>
    <scope>NUCLEOTIDE SEQUENCE [LARGE SCALE GENOMIC DNA]</scope>
    <source>
        <tissue evidence="1">Liver</tissue>
    </source>
</reference>
<dbReference type="EMBL" id="KN123809">
    <property type="protein sequence ID" value="KFO23273.1"/>
    <property type="molecule type" value="Genomic_DNA"/>
</dbReference>
<evidence type="ECO:0000313" key="2">
    <source>
        <dbReference type="Proteomes" id="UP000028990"/>
    </source>
</evidence>
<name>A0A091CYF9_FUKDA</name>
<keyword evidence="2" id="KW-1185">Reference proteome</keyword>
<dbReference type="AlphaFoldDB" id="A0A091CYF9"/>
<dbReference type="Proteomes" id="UP000028990">
    <property type="component" value="Unassembled WGS sequence"/>
</dbReference>
<accession>A0A091CYF9</accession>